<dbReference type="SUPFAM" id="SSF103647">
    <property type="entry name" value="TSP type-3 repeat"/>
    <property type="match status" value="1"/>
</dbReference>
<evidence type="ECO:0000256" key="2">
    <source>
        <dbReference type="ARBA" id="ARBA00022729"/>
    </source>
</evidence>
<dbReference type="Gene3D" id="2.60.40.10">
    <property type="entry name" value="Immunoglobulins"/>
    <property type="match status" value="2"/>
</dbReference>
<dbReference type="SMART" id="SM00642">
    <property type="entry name" value="Aamy"/>
    <property type="match status" value="1"/>
</dbReference>
<dbReference type="GO" id="GO:0005509">
    <property type="term" value="F:calcium ion binding"/>
    <property type="evidence" value="ECO:0007669"/>
    <property type="project" value="InterPro"/>
</dbReference>
<evidence type="ECO:0000313" key="6">
    <source>
        <dbReference type="Proteomes" id="UP000831290"/>
    </source>
</evidence>
<dbReference type="InterPro" id="IPR013783">
    <property type="entry name" value="Ig-like_fold"/>
</dbReference>
<dbReference type="AlphaFoldDB" id="A0A9E6ZPZ8"/>
<dbReference type="InterPro" id="IPR006047">
    <property type="entry name" value="GH13_cat_dom"/>
</dbReference>
<dbReference type="InterPro" id="IPR001478">
    <property type="entry name" value="PDZ"/>
</dbReference>
<dbReference type="InterPro" id="IPR004193">
    <property type="entry name" value="Glyco_hydro_13_N"/>
</dbReference>
<evidence type="ECO:0000259" key="4">
    <source>
        <dbReference type="PROSITE" id="PS50106"/>
    </source>
</evidence>
<dbReference type="CDD" id="cd11350">
    <property type="entry name" value="AmyAc_4"/>
    <property type="match status" value="1"/>
</dbReference>
<evidence type="ECO:0000313" key="5">
    <source>
        <dbReference type="EMBL" id="UOB18799.1"/>
    </source>
</evidence>
<evidence type="ECO:0000256" key="3">
    <source>
        <dbReference type="SAM" id="SignalP"/>
    </source>
</evidence>
<accession>A0A9E6ZPZ8</accession>
<keyword evidence="2 3" id="KW-0732">Signal</keyword>
<protein>
    <submittedName>
        <fullName evidence="5">Alpha-amylase family glycosyl hydrolase</fullName>
    </submittedName>
</protein>
<feature type="domain" description="PDZ" evidence="4">
    <location>
        <begin position="1042"/>
        <end position="1109"/>
    </location>
</feature>
<dbReference type="RefSeq" id="WP_255845416.1">
    <property type="nucleotide sequence ID" value="NZ_CP094358.1"/>
</dbReference>
<evidence type="ECO:0000256" key="1">
    <source>
        <dbReference type="ARBA" id="ARBA00008061"/>
    </source>
</evidence>
<comment type="similarity">
    <text evidence="1">Belongs to the glycosyl hydrolase 13 family.</text>
</comment>
<gene>
    <name evidence="5" type="ORF">MQE35_05770</name>
</gene>
<reference evidence="5" key="1">
    <citation type="submission" date="2022-03" db="EMBL/GenBank/DDBJ databases">
        <title>Description of Abyssus ytuae gen. nov., sp. nov., a novel member of the family Flavobacteriaceae isolated from the sediment of Mariana Trench.</title>
        <authorList>
            <person name="Zhang J."/>
            <person name="Xu X."/>
        </authorList>
    </citation>
    <scope>NUCLEOTIDE SEQUENCE</scope>
    <source>
        <strain evidence="5">MT3330</strain>
    </source>
</reference>
<dbReference type="InterPro" id="IPR028974">
    <property type="entry name" value="TSP_type-3_rpt"/>
</dbReference>
<dbReference type="Pfam" id="PF00128">
    <property type="entry name" value="Alpha-amylase"/>
    <property type="match status" value="1"/>
</dbReference>
<dbReference type="Gene3D" id="3.20.20.80">
    <property type="entry name" value="Glycosidases"/>
    <property type="match status" value="1"/>
</dbReference>
<feature type="chain" id="PRO_5038562843" evidence="3">
    <location>
        <begin position="19"/>
        <end position="1109"/>
    </location>
</feature>
<dbReference type="EMBL" id="CP094358">
    <property type="protein sequence ID" value="UOB18799.1"/>
    <property type="molecule type" value="Genomic_DNA"/>
</dbReference>
<keyword evidence="6" id="KW-1185">Reference proteome</keyword>
<dbReference type="Pfam" id="PF02922">
    <property type="entry name" value="CBM_48"/>
    <property type="match status" value="1"/>
</dbReference>
<dbReference type="GO" id="GO:0005975">
    <property type="term" value="P:carbohydrate metabolic process"/>
    <property type="evidence" value="ECO:0007669"/>
    <property type="project" value="InterPro"/>
</dbReference>
<dbReference type="Proteomes" id="UP000831290">
    <property type="component" value="Chromosome"/>
</dbReference>
<dbReference type="PROSITE" id="PS50106">
    <property type="entry name" value="PDZ"/>
    <property type="match status" value="1"/>
</dbReference>
<sequence length="1109" mass="124323">MKKLLLSTLFLLSVLAYGQVTTTPTIPTANDEITITFDATGTPLENYTGTIYAHTGATVNGADWQNVIGTWGNNTTQPELTNTSGSIYEFTITPNIYTYYNINTTSTITQLSFVFRSSDGGTQTTDIFVPIYDDGLNITITNPDNNDVFNLSDIINIEAEISAAADLEIFVNDISQQTTTNSTSIITSYTFNSTGNYTIKAVATQGAEIVEDEINVFVPTATQNEPLPANVANGFNDNGDGTVTFVLLAPNKSSVYLIGDFNTWQLNENYQMKKDGDYFWITVNGLNADTEYTYQYYIDFSIKIADPYSEKILDPNNDQYIPDTTYPNLISYPDGKTEGIVSTFKINEEEYVWQNTSFTKPDKENLIIYELLVRDFTETDTFKDAITHLDYLEQLGINAIELMPVNEFEGNDSWGYNPSFYMALDKAYGTKNDLKEFIDECHKRGIAVLADVVFNHSYGQSPLLHMYWDSSNNSPSTDSPFYNTSHNLVDNTSAHWGYDFNHESTYTVNFFNDVLGYWMSEYKIDGFRFDFTKGFSNTIYTGADNWASAYDADRIAILKAYADHVWAHDPGNEAYVIFEHLAENSEETELANYGIMLWGNMNHSYNQNTMGYSSDADISWISYQNRGWNNPHVVGYMESHDEERLMFKNLEFGNSEGDYDITVLETALDRMETAGAFFFTVPGPKMIWQFGELGYDVSIDFNGRTGNKPIRWEYFDVPARKEVYDAWSKLIKLKLNEPVFKTDNFTIDAGNSSGLKSIHLTLDSAGNDELKHVTIIGNFGVSEQLITPDFQTEGVWYEFLNGNLKYIVTDVEKQILLQPGEFRIFGNQPTSLLPNDNIPDDDSDGVINDDDLCPETPLGARVDYTGCEIFNLPETNFTLSASSETCRNADNGTISVTVEENLVYNVSVSGNGLNISDSFNTANWILENLIAGEYEICFSVEGEANYQQCFNAIITQPEDLAVASKINSTSGKLELNLKGGDMYFVTLNGVTTETDLNYLELSLKAGVNKISVSTGIECQGKYEKDIFVSDKITYYPNPTTNKVILQSNTQGENINIEIFTSDGRLVKKLVKQTEAYSPVSIETAGLKPGNYLFRITGKTINTTIKIIKQ</sequence>
<name>A0A9E6ZPZ8_9FLAO</name>
<dbReference type="InterPro" id="IPR017853">
    <property type="entry name" value="GH"/>
</dbReference>
<dbReference type="SUPFAM" id="SSF51445">
    <property type="entry name" value="(Trans)glycosidases"/>
    <property type="match status" value="1"/>
</dbReference>
<dbReference type="Pfam" id="PF18962">
    <property type="entry name" value="Por_Secre_tail"/>
    <property type="match status" value="1"/>
</dbReference>
<proteinExistence type="inferred from homology"/>
<dbReference type="SUPFAM" id="SSF81296">
    <property type="entry name" value="E set domains"/>
    <property type="match status" value="1"/>
</dbReference>
<feature type="signal peptide" evidence="3">
    <location>
        <begin position="1"/>
        <end position="18"/>
    </location>
</feature>
<keyword evidence="5" id="KW-0378">Hydrolase</keyword>
<dbReference type="InterPro" id="IPR026444">
    <property type="entry name" value="Secre_tail"/>
</dbReference>
<dbReference type="KEGG" id="fbm:MQE35_05770"/>
<dbReference type="InterPro" id="IPR014756">
    <property type="entry name" value="Ig_E-set"/>
</dbReference>
<dbReference type="GO" id="GO:0004553">
    <property type="term" value="F:hydrolase activity, hydrolyzing O-glycosyl compounds"/>
    <property type="evidence" value="ECO:0007669"/>
    <property type="project" value="InterPro"/>
</dbReference>
<organism evidence="5 6">
    <name type="scientific">Abyssalbus ytuae</name>
    <dbReference type="NCBI Taxonomy" id="2926907"/>
    <lineage>
        <taxon>Bacteria</taxon>
        <taxon>Pseudomonadati</taxon>
        <taxon>Bacteroidota</taxon>
        <taxon>Flavobacteriia</taxon>
        <taxon>Flavobacteriales</taxon>
        <taxon>Flavobacteriaceae</taxon>
        <taxon>Abyssalbus</taxon>
    </lineage>
</organism>
<dbReference type="PANTHER" id="PTHR43002">
    <property type="entry name" value="GLYCOGEN DEBRANCHING ENZYME"/>
    <property type="match status" value="1"/>
</dbReference>
<dbReference type="NCBIfam" id="TIGR04183">
    <property type="entry name" value="Por_Secre_tail"/>
    <property type="match status" value="1"/>
</dbReference>